<feature type="non-terminal residue" evidence="3">
    <location>
        <position position="769"/>
    </location>
</feature>
<reference evidence="3" key="1">
    <citation type="submission" date="2021-11" db="EMBL/GenBank/DDBJ databases">
        <authorList>
            <consortium name="Genoscope - CEA"/>
            <person name="William W."/>
        </authorList>
    </citation>
    <scope>NUCLEOTIDE SEQUENCE</scope>
</reference>
<evidence type="ECO:0000313" key="3">
    <source>
        <dbReference type="EMBL" id="CAH0379316.1"/>
    </source>
</evidence>
<keyword evidence="1" id="KW-0547">Nucleotide-binding</keyword>
<dbReference type="InterPro" id="IPR000719">
    <property type="entry name" value="Prot_kinase_dom"/>
</dbReference>
<dbReference type="EMBL" id="CAKKNE010000006">
    <property type="protein sequence ID" value="CAH0379316.1"/>
    <property type="molecule type" value="Genomic_DNA"/>
</dbReference>
<proteinExistence type="predicted"/>
<keyword evidence="1" id="KW-0067">ATP-binding</keyword>
<dbReference type="PROSITE" id="PS00107">
    <property type="entry name" value="PROTEIN_KINASE_ATP"/>
    <property type="match status" value="1"/>
</dbReference>
<evidence type="ECO:0000259" key="2">
    <source>
        <dbReference type="PROSITE" id="PS50011"/>
    </source>
</evidence>
<organism evidence="3 4">
    <name type="scientific">Pelagomonas calceolata</name>
    <dbReference type="NCBI Taxonomy" id="35677"/>
    <lineage>
        <taxon>Eukaryota</taxon>
        <taxon>Sar</taxon>
        <taxon>Stramenopiles</taxon>
        <taxon>Ochrophyta</taxon>
        <taxon>Pelagophyceae</taxon>
        <taxon>Pelagomonadales</taxon>
        <taxon>Pelagomonadaceae</taxon>
        <taxon>Pelagomonas</taxon>
    </lineage>
</organism>
<dbReference type="GO" id="GO:0004674">
    <property type="term" value="F:protein serine/threonine kinase activity"/>
    <property type="evidence" value="ECO:0007669"/>
    <property type="project" value="TreeGrafter"/>
</dbReference>
<dbReference type="SMART" id="SM00220">
    <property type="entry name" value="S_TKc"/>
    <property type="match status" value="1"/>
</dbReference>
<dbReference type="GO" id="GO:0005524">
    <property type="term" value="F:ATP binding"/>
    <property type="evidence" value="ECO:0007669"/>
    <property type="project" value="UniProtKB-UniRule"/>
</dbReference>
<evidence type="ECO:0000313" key="4">
    <source>
        <dbReference type="Proteomes" id="UP000789595"/>
    </source>
</evidence>
<dbReference type="InterPro" id="IPR051681">
    <property type="entry name" value="Ser/Thr_Kinases-Pseudokinases"/>
</dbReference>
<feature type="domain" description="Protein kinase" evidence="2">
    <location>
        <begin position="499"/>
        <end position="769"/>
    </location>
</feature>
<dbReference type="PRINTS" id="PR00109">
    <property type="entry name" value="TYRKINASE"/>
</dbReference>
<dbReference type="InterPro" id="IPR011009">
    <property type="entry name" value="Kinase-like_dom_sf"/>
</dbReference>
<protein>
    <recommendedName>
        <fullName evidence="2">Protein kinase domain-containing protein</fullName>
    </recommendedName>
</protein>
<dbReference type="PROSITE" id="PS50011">
    <property type="entry name" value="PROTEIN_KINASE_DOM"/>
    <property type="match status" value="1"/>
</dbReference>
<dbReference type="Gene3D" id="3.30.200.20">
    <property type="entry name" value="Phosphorylase Kinase, domain 1"/>
    <property type="match status" value="1"/>
</dbReference>
<feature type="binding site" evidence="1">
    <location>
        <position position="526"/>
    </location>
    <ligand>
        <name>ATP</name>
        <dbReference type="ChEBI" id="CHEBI:30616"/>
    </ligand>
</feature>
<dbReference type="SUPFAM" id="SSF56112">
    <property type="entry name" value="Protein kinase-like (PK-like)"/>
    <property type="match status" value="1"/>
</dbReference>
<dbReference type="InterPro" id="IPR001245">
    <property type="entry name" value="Ser-Thr/Tyr_kinase_cat_dom"/>
</dbReference>
<dbReference type="InterPro" id="IPR017441">
    <property type="entry name" value="Protein_kinase_ATP_BS"/>
</dbReference>
<evidence type="ECO:0000256" key="1">
    <source>
        <dbReference type="PROSITE-ProRule" id="PRU10141"/>
    </source>
</evidence>
<name>A0A8J2SX98_9STRA</name>
<dbReference type="PANTHER" id="PTHR44329">
    <property type="entry name" value="SERINE/THREONINE-PROTEIN KINASE TNNI3K-RELATED"/>
    <property type="match status" value="1"/>
</dbReference>
<dbReference type="Pfam" id="PF07714">
    <property type="entry name" value="PK_Tyr_Ser-Thr"/>
    <property type="match status" value="1"/>
</dbReference>
<dbReference type="AlphaFoldDB" id="A0A8J2SX98"/>
<gene>
    <name evidence="3" type="ORF">PECAL_6P09320</name>
</gene>
<comment type="caution">
    <text evidence="3">The sequence shown here is derived from an EMBL/GenBank/DDBJ whole genome shotgun (WGS) entry which is preliminary data.</text>
</comment>
<dbReference type="Pfam" id="PF08376">
    <property type="entry name" value="NIT"/>
    <property type="match status" value="1"/>
</dbReference>
<accession>A0A8J2SX98</accession>
<dbReference type="OrthoDB" id="4062651at2759"/>
<keyword evidence="4" id="KW-1185">Reference proteome</keyword>
<sequence>MRGKLSNMGDGAGYIQSDELAVFWTRGAELTARMGLLMHQLQRERGLMTLHVADASWGAQSLAKQHAVSTAAWEETVAWLQSFRTSVPEVKLALGHASRPFGEQVGQASGEHSNPLSQRSCTSRFDSAEAAWARAMIEVEMKFAMMKKDIDSIRQVVLGGHVDQRRYADVARSYSVVLRRLLELHGAVVLPRSNSKLLSFVHMLLRLKEYAGLQRALTAGMLGFRLATIPHSETVRYDSDRPTCSIGEGCPQSSSLELLPGRDELRAAIAIFSELKDNCSAIRCMFFPEDEHTEALSRLARHVREILNARNFEAATRAPDDIVSLHCALLGNTWAISPWGNEGNRRAHIDYLPAALGQSGCVLNQANAVHLDPASLWQLMTDWIDKLQVVEIAALHHVLPPDIYEILYASQLRSHGKPTWTRRGMSPEENSETERDIKIETNTQNLTAEQCNHMLLVPRSSSHYSAFSPLPREHNISATRTWAGMDAQQGLIQVSVHDITFGQVLGSGSTGSTHLALWRGQHVAIKLVLARQMPNGVPSQAAQQLVREISTLATLRHPNCVRILGIARAPPVSCGILLEFLAGGSVAQHLRLDARVGENPDMTGPPFKTRLGIMLDVSRGMAYIHAMGHLHRDLKPDNILLDAEGAAKISDFGLSCLHTSKTLSDEHTGGTGTLRWMAPEVAQHRPYAYPADVFSFAICAWQLALWEPRPFSKFSPAEAIARTIAGGRPSLDLLRQKDLPLAQLIQRCWSVAPLERCTFGLIVATLEAI</sequence>
<dbReference type="Gene3D" id="1.10.510.10">
    <property type="entry name" value="Transferase(Phosphotransferase) domain 1"/>
    <property type="match status" value="1"/>
</dbReference>
<dbReference type="Proteomes" id="UP000789595">
    <property type="component" value="Unassembled WGS sequence"/>
</dbReference>
<dbReference type="InterPro" id="IPR013587">
    <property type="entry name" value="Nitrate/nitrite_sensing"/>
</dbReference>